<reference evidence="2 3" key="1">
    <citation type="submission" date="2022-10" db="EMBL/GenBank/DDBJ databases">
        <title>Luteolibacter arcticus strain CCTCC AB 2014275, whole genome shotgun sequencing project.</title>
        <authorList>
            <person name="Zhao G."/>
            <person name="Shen L."/>
        </authorList>
    </citation>
    <scope>NUCLEOTIDE SEQUENCE [LARGE SCALE GENOMIC DNA]</scope>
    <source>
        <strain evidence="2 3">CCTCC AB 2014275</strain>
    </source>
</reference>
<dbReference type="Proteomes" id="UP001320876">
    <property type="component" value="Unassembled WGS sequence"/>
</dbReference>
<evidence type="ECO:0000313" key="2">
    <source>
        <dbReference type="EMBL" id="MCW1921536.1"/>
    </source>
</evidence>
<comment type="caution">
    <text evidence="2">The sequence shown here is derived from an EMBL/GenBank/DDBJ whole genome shotgun (WGS) entry which is preliminary data.</text>
</comment>
<proteinExistence type="predicted"/>
<organism evidence="2 3">
    <name type="scientific">Luteolibacter arcticus</name>
    <dbReference type="NCBI Taxonomy" id="1581411"/>
    <lineage>
        <taxon>Bacteria</taxon>
        <taxon>Pseudomonadati</taxon>
        <taxon>Verrucomicrobiota</taxon>
        <taxon>Verrucomicrobiia</taxon>
        <taxon>Verrucomicrobiales</taxon>
        <taxon>Verrucomicrobiaceae</taxon>
        <taxon>Luteolibacter</taxon>
    </lineage>
</organism>
<name>A0ABT3GD50_9BACT</name>
<accession>A0ABT3GD50</accession>
<dbReference type="RefSeq" id="WP_264485645.1">
    <property type="nucleotide sequence ID" value="NZ_JAPDDT010000001.1"/>
</dbReference>
<protein>
    <recommendedName>
        <fullName evidence="4">Addiction module protein</fullName>
    </recommendedName>
</protein>
<feature type="region of interest" description="Disordered" evidence="1">
    <location>
        <begin position="46"/>
        <end position="71"/>
    </location>
</feature>
<sequence>MSLAEVLAELPAMSVAERQELIRSAVELDDIGLSPQDEELVEARLEGHREDPSSALELEEMKRRLLDRSRR</sequence>
<feature type="compositionally biased region" description="Basic and acidic residues" evidence="1">
    <location>
        <begin position="59"/>
        <end position="71"/>
    </location>
</feature>
<evidence type="ECO:0000256" key="1">
    <source>
        <dbReference type="SAM" id="MobiDB-lite"/>
    </source>
</evidence>
<evidence type="ECO:0008006" key="4">
    <source>
        <dbReference type="Google" id="ProtNLM"/>
    </source>
</evidence>
<gene>
    <name evidence="2" type="ORF">OKA05_03160</name>
</gene>
<evidence type="ECO:0000313" key="3">
    <source>
        <dbReference type="Proteomes" id="UP001320876"/>
    </source>
</evidence>
<keyword evidence="3" id="KW-1185">Reference proteome</keyword>
<dbReference type="EMBL" id="JAPDDT010000001">
    <property type="protein sequence ID" value="MCW1921536.1"/>
    <property type="molecule type" value="Genomic_DNA"/>
</dbReference>